<feature type="binding site" evidence="3">
    <location>
        <begin position="29"/>
        <end position="32"/>
    </location>
    <ligand>
        <name>ATP</name>
        <dbReference type="ChEBI" id="CHEBI:30616"/>
    </ligand>
</feature>
<dbReference type="PANTHER" id="PTHR45633">
    <property type="entry name" value="60 KDA HEAT SHOCK PROTEIN, MITOCHONDRIAL"/>
    <property type="match status" value="1"/>
</dbReference>
<dbReference type="Pfam" id="PF00118">
    <property type="entry name" value="Cpn60_TCP1"/>
    <property type="match status" value="1"/>
</dbReference>
<dbReference type="GO" id="GO:0016853">
    <property type="term" value="F:isomerase activity"/>
    <property type="evidence" value="ECO:0007669"/>
    <property type="project" value="UniProtKB-KW"/>
</dbReference>
<dbReference type="Proteomes" id="UP000178558">
    <property type="component" value="Unassembled WGS sequence"/>
</dbReference>
<evidence type="ECO:0000256" key="2">
    <source>
        <dbReference type="ARBA" id="ARBA00023186"/>
    </source>
</evidence>
<evidence type="ECO:0000256" key="1">
    <source>
        <dbReference type="ARBA" id="ARBA00006607"/>
    </source>
</evidence>
<dbReference type="GO" id="GO:0005524">
    <property type="term" value="F:ATP binding"/>
    <property type="evidence" value="ECO:0007669"/>
    <property type="project" value="UniProtKB-UniRule"/>
</dbReference>
<dbReference type="NCBIfam" id="NF009488">
    <property type="entry name" value="PRK12850.1"/>
    <property type="match status" value="1"/>
</dbReference>
<proteinExistence type="inferred from homology"/>
<dbReference type="GO" id="GO:0005737">
    <property type="term" value="C:cytoplasm"/>
    <property type="evidence" value="ECO:0007669"/>
    <property type="project" value="UniProtKB-SubCell"/>
</dbReference>
<comment type="subunit">
    <text evidence="3 5">Forms a cylinder of 14 subunits composed of two heptameric rings stacked back-to-back. Interacts with the co-chaperonin GroES.</text>
</comment>
<dbReference type="GO" id="GO:0042026">
    <property type="term" value="P:protein refolding"/>
    <property type="evidence" value="ECO:0007669"/>
    <property type="project" value="UniProtKB-UniRule"/>
</dbReference>
<dbReference type="Gene3D" id="3.30.260.10">
    <property type="entry name" value="TCP-1-like chaperonin intermediate domain"/>
    <property type="match status" value="1"/>
</dbReference>
<comment type="subcellular location">
    <subcellularLocation>
        <location evidence="3">Cytoplasm</location>
    </subcellularLocation>
</comment>
<feature type="compositionally biased region" description="Gly residues" evidence="6">
    <location>
        <begin position="533"/>
        <end position="550"/>
    </location>
</feature>
<name>A0A1F7J3P2_9BACT</name>
<dbReference type="InterPro" id="IPR002423">
    <property type="entry name" value="Cpn60/GroEL/TCP-1"/>
</dbReference>
<comment type="function">
    <text evidence="3 5">Together with its co-chaperonin GroES, plays an essential role in assisting protein folding. The GroEL-GroES system forms a nano-cage that allows encapsulation of the non-native substrate proteins and provides a physical environment optimized to promote and accelerate protein folding.</text>
</comment>
<sequence>MAKQISFAEEARQKLSRGVNILAKAVVTTLGPRGRNVALDRKWGAPSVVHDGVTVAKEIELEDPFENMGAQLVKEAASKTNDVAGDGTTSSTLLAQAMVNAGLKNITAGVNPMILKRGIERAVEEVVAEVRKMARKVPANDQSAITQVATISAGDDVIGSKIAEAIIKVGKDGVVTVEEGRGLQMEIEYKEGMEFDRGYASAYFSTNTEKMEAEIEDPYVLITDKKITAVSDLLPFLEKFVKVSKNLVIIADEVEGEALATLVVNKLRGTFNALVVKAPGFGDRRKEMLEDIAILTGGTVISEDLGKKLDSVEVEDCGRADKIWADKENCRVIGGKGQPSKIKARVGQIRRMIDESTSDFDKEKLQERLAKLSGGVAVINVGAATEIEMKEKKERVNDAVAATKAALEEGIVAGGGVTLLQARKVLPALKKKTSVEEEKTGIDIVYQALAEPLKMIASNSGADAGWVLRKVEESNSSDFGFNAMTLEFGSMFKKGVVDPAKVVRTSLENAASVANMILTTEALVTDLPEKNPQGGGVPPMPGGGMGDMGY</sequence>
<evidence type="ECO:0000313" key="7">
    <source>
        <dbReference type="EMBL" id="OGK50240.1"/>
    </source>
</evidence>
<evidence type="ECO:0000256" key="6">
    <source>
        <dbReference type="SAM" id="MobiDB-lite"/>
    </source>
</evidence>
<feature type="region of interest" description="Disordered" evidence="6">
    <location>
        <begin position="527"/>
        <end position="550"/>
    </location>
</feature>
<dbReference type="InterPro" id="IPR027410">
    <property type="entry name" value="TCP-1-like_intermed_sf"/>
</dbReference>
<dbReference type="GO" id="GO:0140662">
    <property type="term" value="F:ATP-dependent protein folding chaperone"/>
    <property type="evidence" value="ECO:0007669"/>
    <property type="project" value="InterPro"/>
</dbReference>
<organism evidence="7 8">
    <name type="scientific">Candidatus Roizmanbacteria bacterium RIFCSPLOWO2_01_FULL_40_42</name>
    <dbReference type="NCBI Taxonomy" id="1802066"/>
    <lineage>
        <taxon>Bacteria</taxon>
        <taxon>Candidatus Roizmaniibacteriota</taxon>
    </lineage>
</organism>
<dbReference type="NCBIfam" id="NF000592">
    <property type="entry name" value="PRK00013.1"/>
    <property type="match status" value="1"/>
</dbReference>
<dbReference type="NCBIfam" id="NF009487">
    <property type="entry name" value="PRK12849.1"/>
    <property type="match status" value="1"/>
</dbReference>
<dbReference type="NCBIfam" id="TIGR02348">
    <property type="entry name" value="GroEL"/>
    <property type="match status" value="1"/>
</dbReference>
<dbReference type="EC" id="5.6.1.7" evidence="3"/>
<evidence type="ECO:0000256" key="3">
    <source>
        <dbReference type="HAMAP-Rule" id="MF_00600"/>
    </source>
</evidence>
<dbReference type="EMBL" id="MGAQ01000020">
    <property type="protein sequence ID" value="OGK50240.1"/>
    <property type="molecule type" value="Genomic_DNA"/>
</dbReference>
<gene>
    <name evidence="3" type="primary">groEL</name>
    <name evidence="3" type="synonym">groL</name>
    <name evidence="7" type="ORF">A3B50_00470</name>
</gene>
<reference evidence="7 8" key="1">
    <citation type="journal article" date="2016" name="Nat. Commun.">
        <title>Thousands of microbial genomes shed light on interconnected biogeochemical processes in an aquifer system.</title>
        <authorList>
            <person name="Anantharaman K."/>
            <person name="Brown C.T."/>
            <person name="Hug L.A."/>
            <person name="Sharon I."/>
            <person name="Castelle C.J."/>
            <person name="Probst A.J."/>
            <person name="Thomas B.C."/>
            <person name="Singh A."/>
            <person name="Wilkins M.J."/>
            <person name="Karaoz U."/>
            <person name="Brodie E.L."/>
            <person name="Williams K.H."/>
            <person name="Hubbard S.S."/>
            <person name="Banfield J.F."/>
        </authorList>
    </citation>
    <scope>NUCLEOTIDE SEQUENCE [LARGE SCALE GENOMIC DNA]</scope>
</reference>
<dbReference type="HAMAP" id="MF_00600">
    <property type="entry name" value="CH60"/>
    <property type="match status" value="1"/>
</dbReference>
<accession>A0A1F7J3P2</accession>
<evidence type="ECO:0000313" key="8">
    <source>
        <dbReference type="Proteomes" id="UP000178558"/>
    </source>
</evidence>
<dbReference type="CDD" id="cd03344">
    <property type="entry name" value="GroEL"/>
    <property type="match status" value="1"/>
</dbReference>
<keyword evidence="3" id="KW-0413">Isomerase</keyword>
<dbReference type="AlphaFoldDB" id="A0A1F7J3P2"/>
<dbReference type="SUPFAM" id="SSF54849">
    <property type="entry name" value="GroEL-intermediate domain like"/>
    <property type="match status" value="1"/>
</dbReference>
<dbReference type="NCBIfam" id="NF009489">
    <property type="entry name" value="PRK12851.1"/>
    <property type="match status" value="1"/>
</dbReference>
<keyword evidence="3" id="KW-0547">Nucleotide-binding</keyword>
<dbReference type="InterPro" id="IPR027409">
    <property type="entry name" value="GroEL-like_apical_dom_sf"/>
</dbReference>
<dbReference type="Gene3D" id="3.50.7.10">
    <property type="entry name" value="GroEL"/>
    <property type="match status" value="1"/>
</dbReference>
<evidence type="ECO:0000256" key="4">
    <source>
        <dbReference type="RuleBase" id="RU000418"/>
    </source>
</evidence>
<protein>
    <recommendedName>
        <fullName evidence="3">Chaperonin GroEL</fullName>
        <ecNumber evidence="3">5.6.1.7</ecNumber>
    </recommendedName>
    <alternativeName>
        <fullName evidence="3">60 kDa chaperonin</fullName>
    </alternativeName>
    <alternativeName>
        <fullName evidence="3">Chaperonin-60</fullName>
        <shortName evidence="3">Cpn60</shortName>
    </alternativeName>
</protein>
<feature type="binding site" evidence="3">
    <location>
        <position position="498"/>
    </location>
    <ligand>
        <name>ATP</name>
        <dbReference type="ChEBI" id="CHEBI:30616"/>
    </ligand>
</feature>
<feature type="binding site" evidence="3">
    <location>
        <position position="415"/>
    </location>
    <ligand>
        <name>ATP</name>
        <dbReference type="ChEBI" id="CHEBI:30616"/>
    </ligand>
</feature>
<comment type="similarity">
    <text evidence="1 3 4">Belongs to the chaperonin (HSP60) family.</text>
</comment>
<keyword evidence="3" id="KW-0067">ATP-binding</keyword>
<keyword evidence="2 3" id="KW-0143">Chaperone</keyword>
<dbReference type="SUPFAM" id="SSF48592">
    <property type="entry name" value="GroEL equatorial domain-like"/>
    <property type="match status" value="1"/>
</dbReference>
<evidence type="ECO:0000256" key="5">
    <source>
        <dbReference type="RuleBase" id="RU000419"/>
    </source>
</evidence>
<dbReference type="SUPFAM" id="SSF52029">
    <property type="entry name" value="GroEL apical domain-like"/>
    <property type="match status" value="1"/>
</dbReference>
<comment type="caution">
    <text evidence="7">The sequence shown here is derived from an EMBL/GenBank/DDBJ whole genome shotgun (WGS) entry which is preliminary data.</text>
</comment>
<dbReference type="PRINTS" id="PR00298">
    <property type="entry name" value="CHAPERONIN60"/>
</dbReference>
<dbReference type="InterPro" id="IPR027413">
    <property type="entry name" value="GROEL-like_equatorial_sf"/>
</dbReference>
<dbReference type="FunFam" id="3.50.7.10:FF:000001">
    <property type="entry name" value="60 kDa chaperonin"/>
    <property type="match status" value="1"/>
</dbReference>
<keyword evidence="3" id="KW-0963">Cytoplasm</keyword>
<comment type="caution">
    <text evidence="3">Lacks conserved residue(s) required for the propagation of feature annotation.</text>
</comment>
<dbReference type="Gene3D" id="1.10.560.10">
    <property type="entry name" value="GroEL-like equatorial domain"/>
    <property type="match status" value="1"/>
</dbReference>
<dbReference type="InterPro" id="IPR001844">
    <property type="entry name" value="Cpn60/GroEL"/>
</dbReference>
<dbReference type="GO" id="GO:0051082">
    <property type="term" value="F:unfolded protein binding"/>
    <property type="evidence" value="ECO:0007669"/>
    <property type="project" value="UniProtKB-UniRule"/>
</dbReference>